<gene>
    <name evidence="9" type="ORF">M8330_10565</name>
</gene>
<evidence type="ECO:0000256" key="7">
    <source>
        <dbReference type="ARBA" id="ARBA00023136"/>
    </source>
</evidence>
<evidence type="ECO:0000313" key="9">
    <source>
        <dbReference type="EMBL" id="MCM0620733.1"/>
    </source>
</evidence>
<evidence type="ECO:0000256" key="2">
    <source>
        <dbReference type="ARBA" id="ARBA00007935"/>
    </source>
</evidence>
<dbReference type="GO" id="GO:0005886">
    <property type="term" value="C:plasma membrane"/>
    <property type="evidence" value="ECO:0007669"/>
    <property type="project" value="UniProtKB-SubCell"/>
</dbReference>
<dbReference type="EMBL" id="JAMOIL010000011">
    <property type="protein sequence ID" value="MCM0620733.1"/>
    <property type="molecule type" value="Genomic_DNA"/>
</dbReference>
<dbReference type="Pfam" id="PF01032">
    <property type="entry name" value="FecCD"/>
    <property type="match status" value="1"/>
</dbReference>
<feature type="transmembrane region" description="Helical" evidence="8">
    <location>
        <begin position="165"/>
        <end position="186"/>
    </location>
</feature>
<dbReference type="GO" id="GO:0033214">
    <property type="term" value="P:siderophore-iron import into cell"/>
    <property type="evidence" value="ECO:0007669"/>
    <property type="project" value="TreeGrafter"/>
</dbReference>
<dbReference type="Gene3D" id="1.10.3470.10">
    <property type="entry name" value="ABC transporter involved in vitamin B12 uptake, BtuC"/>
    <property type="match status" value="1"/>
</dbReference>
<sequence>MALAVLSTFVGVASVTPAALLRGDADAWQLLAVSRLPRTAALILAGVSLAVAGLVMQLLVRNRFVDPSTSGAVDASMLGLLAVMIFAPGMPVIGKMLVAALFALAGTGLFLLLLSRMPLRSPITVPLVGITFGGVLGAAGSFVAYEQDLIQSMLAWRTADFSGLLAGRYELLWVAAALAVVVWFLADRLTIAGLGKDAATGLGLSYRTVMITGMVVVSLISATVTATVGDVPFLGLIVPNVVSLLVGDHARRSVPWVALLGAGFLLLCDVIGRLVRYPYEVPLGVVVGVLGSAAFLYLLVKGSRRVG</sequence>
<keyword evidence="6 8" id="KW-1133">Transmembrane helix</keyword>
<feature type="transmembrane region" description="Helical" evidence="8">
    <location>
        <begin position="42"/>
        <end position="60"/>
    </location>
</feature>
<keyword evidence="4" id="KW-1003">Cell membrane</keyword>
<feature type="transmembrane region" description="Helical" evidence="8">
    <location>
        <begin position="126"/>
        <end position="145"/>
    </location>
</feature>
<dbReference type="InterPro" id="IPR037294">
    <property type="entry name" value="ABC_BtuC-like"/>
</dbReference>
<reference evidence="9" key="1">
    <citation type="submission" date="2022-05" db="EMBL/GenBank/DDBJ databases">
        <authorList>
            <person name="Tuo L."/>
        </authorList>
    </citation>
    <scope>NUCLEOTIDE SEQUENCE</scope>
    <source>
        <strain evidence="9">BSK12Z-4</strain>
    </source>
</reference>
<dbReference type="RefSeq" id="WP_250827285.1">
    <property type="nucleotide sequence ID" value="NZ_JAMOIL010000011.1"/>
</dbReference>
<keyword evidence="3" id="KW-0813">Transport</keyword>
<protein>
    <submittedName>
        <fullName evidence="9">Iron chelate uptake ABC transporter family permease subunit</fullName>
    </submittedName>
</protein>
<evidence type="ECO:0000256" key="1">
    <source>
        <dbReference type="ARBA" id="ARBA00004651"/>
    </source>
</evidence>
<evidence type="ECO:0000256" key="8">
    <source>
        <dbReference type="SAM" id="Phobius"/>
    </source>
</evidence>
<keyword evidence="10" id="KW-1185">Reference proteome</keyword>
<proteinExistence type="inferred from homology"/>
<feature type="transmembrane region" description="Helical" evidence="8">
    <location>
        <begin position="206"/>
        <end position="225"/>
    </location>
</feature>
<feature type="transmembrane region" description="Helical" evidence="8">
    <location>
        <begin position="72"/>
        <end position="90"/>
    </location>
</feature>
<evidence type="ECO:0000313" key="10">
    <source>
        <dbReference type="Proteomes" id="UP001139485"/>
    </source>
</evidence>
<comment type="similarity">
    <text evidence="2">Belongs to the binding-protein-dependent transport system permease family. FecCD subfamily.</text>
</comment>
<name>A0A9X2D7K6_9ACTN</name>
<accession>A0A9X2D7K6</accession>
<comment type="caution">
    <text evidence="9">The sequence shown here is derived from an EMBL/GenBank/DDBJ whole genome shotgun (WGS) entry which is preliminary data.</text>
</comment>
<evidence type="ECO:0000256" key="6">
    <source>
        <dbReference type="ARBA" id="ARBA00022989"/>
    </source>
</evidence>
<dbReference type="GO" id="GO:0022857">
    <property type="term" value="F:transmembrane transporter activity"/>
    <property type="evidence" value="ECO:0007669"/>
    <property type="project" value="InterPro"/>
</dbReference>
<feature type="transmembrane region" description="Helical" evidence="8">
    <location>
        <begin position="254"/>
        <end position="275"/>
    </location>
</feature>
<keyword evidence="5 8" id="KW-0812">Transmembrane</keyword>
<dbReference type="AlphaFoldDB" id="A0A9X2D7K6"/>
<feature type="transmembrane region" description="Helical" evidence="8">
    <location>
        <begin position="281"/>
        <end position="300"/>
    </location>
</feature>
<dbReference type="SUPFAM" id="SSF81345">
    <property type="entry name" value="ABC transporter involved in vitamin B12 uptake, BtuC"/>
    <property type="match status" value="1"/>
</dbReference>
<evidence type="ECO:0000256" key="3">
    <source>
        <dbReference type="ARBA" id="ARBA00022448"/>
    </source>
</evidence>
<keyword evidence="7 8" id="KW-0472">Membrane</keyword>
<comment type="subcellular location">
    <subcellularLocation>
        <location evidence="1">Cell membrane</location>
        <topology evidence="1">Multi-pass membrane protein</topology>
    </subcellularLocation>
</comment>
<dbReference type="PANTHER" id="PTHR30472">
    <property type="entry name" value="FERRIC ENTEROBACTIN TRANSPORT SYSTEM PERMEASE PROTEIN"/>
    <property type="match status" value="1"/>
</dbReference>
<dbReference type="PANTHER" id="PTHR30472:SF27">
    <property type="entry name" value="PETROBACTIN IMPORT SYSTEM PERMEASE PROTEIN YCLN"/>
    <property type="match status" value="1"/>
</dbReference>
<feature type="transmembrane region" description="Helical" evidence="8">
    <location>
        <begin position="96"/>
        <end position="114"/>
    </location>
</feature>
<dbReference type="InterPro" id="IPR000522">
    <property type="entry name" value="ABC_transptr_permease_BtuC"/>
</dbReference>
<evidence type="ECO:0000256" key="4">
    <source>
        <dbReference type="ARBA" id="ARBA00022475"/>
    </source>
</evidence>
<organism evidence="9 10">
    <name type="scientific">Nocardioides bruguierae</name>
    <dbReference type="NCBI Taxonomy" id="2945102"/>
    <lineage>
        <taxon>Bacteria</taxon>
        <taxon>Bacillati</taxon>
        <taxon>Actinomycetota</taxon>
        <taxon>Actinomycetes</taxon>
        <taxon>Propionibacteriales</taxon>
        <taxon>Nocardioidaceae</taxon>
        <taxon>Nocardioides</taxon>
    </lineage>
</organism>
<evidence type="ECO:0000256" key="5">
    <source>
        <dbReference type="ARBA" id="ARBA00022692"/>
    </source>
</evidence>
<feature type="transmembrane region" description="Helical" evidence="8">
    <location>
        <begin position="231"/>
        <end position="247"/>
    </location>
</feature>
<dbReference type="Proteomes" id="UP001139485">
    <property type="component" value="Unassembled WGS sequence"/>
</dbReference>